<comment type="caution">
    <text evidence="6">The sequence shown here is derived from an EMBL/GenBank/DDBJ whole genome shotgun (WGS) entry which is preliminary data.</text>
</comment>
<dbReference type="RefSeq" id="WP_337333099.1">
    <property type="nucleotide sequence ID" value="NZ_JBBDGM010000013.1"/>
</dbReference>
<dbReference type="PIRSF" id="PIRSF000105">
    <property type="entry name" value="HCDH"/>
    <property type="match status" value="1"/>
</dbReference>
<evidence type="ECO:0000313" key="6">
    <source>
        <dbReference type="EMBL" id="MEJ1089377.1"/>
    </source>
</evidence>
<keyword evidence="7" id="KW-1185">Reference proteome</keyword>
<evidence type="ECO:0000313" key="7">
    <source>
        <dbReference type="Proteomes" id="UP001371224"/>
    </source>
</evidence>
<evidence type="ECO:0000259" key="5">
    <source>
        <dbReference type="Pfam" id="PF02737"/>
    </source>
</evidence>
<gene>
    <name evidence="6" type="ORF">WDU99_13735</name>
</gene>
<dbReference type="InterPro" id="IPR006176">
    <property type="entry name" value="3-OHacyl-CoA_DH_NAD-bd"/>
</dbReference>
<proteinExistence type="inferred from homology"/>
<protein>
    <submittedName>
        <fullName evidence="6">3-hydroxyacyl-CoA dehydrogenase</fullName>
        <ecNumber evidence="6">1.1.1.35</ecNumber>
    </submittedName>
</protein>
<organism evidence="6 7">
    <name type="scientific">Microbacterium bandirmense</name>
    <dbReference type="NCBI Taxonomy" id="3122050"/>
    <lineage>
        <taxon>Bacteria</taxon>
        <taxon>Bacillati</taxon>
        <taxon>Actinomycetota</taxon>
        <taxon>Actinomycetes</taxon>
        <taxon>Micrococcales</taxon>
        <taxon>Microbacteriaceae</taxon>
        <taxon>Microbacterium</taxon>
    </lineage>
</organism>
<evidence type="ECO:0000256" key="1">
    <source>
        <dbReference type="ARBA" id="ARBA00005086"/>
    </source>
</evidence>
<sequence>MQKVAVLGTGVLGSQIIMQAAYHGKDVTAYDISEEILAKLSDRWEWMRGHYRNDLPDFTDEKFDAAIARITTTTVLAEAVGDADVVVEAVPENLELKKKVWAQVGEAAPAGAIFATNTSSLMPSTFADATGRPEQLGTLHFANMVWRANTGEVMGHPGTDPAVLDALVEFATQIGLVPYRVRKESPGYLLNGLLIPFLEAGARLYVGGIGSVDDIDGIWRKATGSPQGPFEIYDVVGFNVAYNIQANKPQPSPFIEVLKRGIDNGKTGIADGEGFYTYDAQGQKTGVSSQFPEVWGG</sequence>
<evidence type="ECO:0000256" key="2">
    <source>
        <dbReference type="ARBA" id="ARBA00009463"/>
    </source>
</evidence>
<accession>A0ABU8LDG4</accession>
<dbReference type="SUPFAM" id="SSF48179">
    <property type="entry name" value="6-phosphogluconate dehydrogenase C-terminal domain-like"/>
    <property type="match status" value="1"/>
</dbReference>
<dbReference type="Proteomes" id="UP001371224">
    <property type="component" value="Unassembled WGS sequence"/>
</dbReference>
<name>A0ABU8LDG4_9MICO</name>
<dbReference type="Pfam" id="PF02737">
    <property type="entry name" value="3HCDH_N"/>
    <property type="match status" value="1"/>
</dbReference>
<dbReference type="PANTHER" id="PTHR48075">
    <property type="entry name" value="3-HYDROXYACYL-COA DEHYDROGENASE FAMILY PROTEIN"/>
    <property type="match status" value="1"/>
</dbReference>
<comment type="pathway">
    <text evidence="1">Lipid metabolism; butanoate metabolism.</text>
</comment>
<feature type="domain" description="3-hydroxyacyl-CoA dehydrogenase NAD binding" evidence="5">
    <location>
        <begin position="3"/>
        <end position="183"/>
    </location>
</feature>
<dbReference type="GO" id="GO:0003857">
    <property type="term" value="F:(3S)-3-hydroxyacyl-CoA dehydrogenase (NAD+) activity"/>
    <property type="evidence" value="ECO:0007669"/>
    <property type="project" value="UniProtKB-EC"/>
</dbReference>
<evidence type="ECO:0000259" key="4">
    <source>
        <dbReference type="Pfam" id="PF00725"/>
    </source>
</evidence>
<dbReference type="EC" id="1.1.1.35" evidence="6"/>
<dbReference type="Gene3D" id="3.40.50.720">
    <property type="entry name" value="NAD(P)-binding Rossmann-like Domain"/>
    <property type="match status" value="1"/>
</dbReference>
<evidence type="ECO:0000256" key="3">
    <source>
        <dbReference type="ARBA" id="ARBA00023002"/>
    </source>
</evidence>
<keyword evidence="3 6" id="KW-0560">Oxidoreductase</keyword>
<dbReference type="PANTHER" id="PTHR48075:SF5">
    <property type="entry name" value="3-HYDROXYBUTYRYL-COA DEHYDROGENASE"/>
    <property type="match status" value="1"/>
</dbReference>
<dbReference type="Pfam" id="PF00725">
    <property type="entry name" value="3HCDH"/>
    <property type="match status" value="1"/>
</dbReference>
<dbReference type="InterPro" id="IPR006108">
    <property type="entry name" value="3HC_DH_C"/>
</dbReference>
<comment type="similarity">
    <text evidence="2">Belongs to the 3-hydroxyacyl-CoA dehydrogenase family.</text>
</comment>
<dbReference type="InterPro" id="IPR008927">
    <property type="entry name" value="6-PGluconate_DH-like_C_sf"/>
</dbReference>
<dbReference type="SUPFAM" id="SSF51735">
    <property type="entry name" value="NAD(P)-binding Rossmann-fold domains"/>
    <property type="match status" value="1"/>
</dbReference>
<dbReference type="InterPro" id="IPR036291">
    <property type="entry name" value="NAD(P)-bd_dom_sf"/>
</dbReference>
<dbReference type="InterPro" id="IPR022694">
    <property type="entry name" value="3-OHacyl-CoA_DH"/>
</dbReference>
<dbReference type="Gene3D" id="1.10.1040.10">
    <property type="entry name" value="N-(1-d-carboxylethyl)-l-norvaline Dehydrogenase, domain 2"/>
    <property type="match status" value="1"/>
</dbReference>
<dbReference type="EMBL" id="JBBDGM010000013">
    <property type="protein sequence ID" value="MEJ1089377.1"/>
    <property type="molecule type" value="Genomic_DNA"/>
</dbReference>
<dbReference type="NCBIfam" id="NF006143">
    <property type="entry name" value="PRK08293.1"/>
    <property type="match status" value="1"/>
</dbReference>
<feature type="domain" description="3-hydroxyacyl-CoA dehydrogenase C-terminal" evidence="4">
    <location>
        <begin position="187"/>
        <end position="278"/>
    </location>
</feature>
<dbReference type="InterPro" id="IPR013328">
    <property type="entry name" value="6PGD_dom2"/>
</dbReference>
<reference evidence="6 7" key="1">
    <citation type="submission" date="2024-02" db="EMBL/GenBank/DDBJ databases">
        <authorList>
            <person name="Saticioglu I.B."/>
        </authorList>
    </citation>
    <scope>NUCLEOTIDE SEQUENCE [LARGE SCALE GENOMIC DNA]</scope>
    <source>
        <strain evidence="6 7">Mu-80</strain>
    </source>
</reference>